<name>A0A3S4UGX8_9ACTN</name>
<evidence type="ECO:0000259" key="5">
    <source>
        <dbReference type="Pfam" id="PF01593"/>
    </source>
</evidence>
<dbReference type="SUPFAM" id="SSF54373">
    <property type="entry name" value="FAD-linked reductases, C-terminal domain"/>
    <property type="match status" value="1"/>
</dbReference>
<organism evidence="6 7">
    <name type="scientific">Arachnia propionica</name>
    <dbReference type="NCBI Taxonomy" id="1750"/>
    <lineage>
        <taxon>Bacteria</taxon>
        <taxon>Bacillati</taxon>
        <taxon>Actinomycetota</taxon>
        <taxon>Actinomycetes</taxon>
        <taxon>Propionibacteriales</taxon>
        <taxon>Propionibacteriaceae</taxon>
        <taxon>Arachnia</taxon>
    </lineage>
</organism>
<dbReference type="PRINTS" id="PR00757">
    <property type="entry name" value="AMINEOXDASEF"/>
</dbReference>
<feature type="binding site" evidence="4">
    <location>
        <position position="232"/>
    </location>
    <ligand>
        <name>FAD</name>
        <dbReference type="ChEBI" id="CHEBI:57692"/>
    </ligand>
</feature>
<dbReference type="EMBL" id="LR134406">
    <property type="protein sequence ID" value="VEH71373.1"/>
    <property type="molecule type" value="Genomic_DNA"/>
</dbReference>
<evidence type="ECO:0000256" key="4">
    <source>
        <dbReference type="PIRSR" id="PIRSR601613-1"/>
    </source>
</evidence>
<gene>
    <name evidence="6" type="primary">puo</name>
    <name evidence="6" type="ORF">NCTC12967_02693</name>
</gene>
<comment type="similarity">
    <text evidence="2">Belongs to the flavin monoamine oxidase family.</text>
</comment>
<feature type="domain" description="Amine oxidase" evidence="5">
    <location>
        <begin position="11"/>
        <end position="443"/>
    </location>
</feature>
<dbReference type="AlphaFoldDB" id="A0A3S4UGX8"/>
<evidence type="ECO:0000256" key="2">
    <source>
        <dbReference type="ARBA" id="ARBA00005995"/>
    </source>
</evidence>
<keyword evidence="3 6" id="KW-0560">Oxidoreductase</keyword>
<dbReference type="GeneID" id="64408114"/>
<evidence type="ECO:0000256" key="1">
    <source>
        <dbReference type="ARBA" id="ARBA00001974"/>
    </source>
</evidence>
<dbReference type="InterPro" id="IPR036188">
    <property type="entry name" value="FAD/NAD-bd_sf"/>
</dbReference>
<evidence type="ECO:0000256" key="3">
    <source>
        <dbReference type="ARBA" id="ARBA00023002"/>
    </source>
</evidence>
<dbReference type="PANTHER" id="PTHR43563:SF1">
    <property type="entry name" value="AMINE OXIDASE [FLAVIN-CONTAINING] B"/>
    <property type="match status" value="1"/>
</dbReference>
<protein>
    <submittedName>
        <fullName evidence="6">Putrescine oxidase</fullName>
        <ecNumber evidence="6">1.4.3.10</ecNumber>
    </submittedName>
</protein>
<feature type="binding site" evidence="4">
    <location>
        <position position="420"/>
    </location>
    <ligand>
        <name>FAD</name>
        <dbReference type="ChEBI" id="CHEBI:57692"/>
    </ligand>
</feature>
<dbReference type="Gene3D" id="3.50.50.60">
    <property type="entry name" value="FAD/NAD(P)-binding domain"/>
    <property type="match status" value="1"/>
</dbReference>
<dbReference type="GO" id="GO:0050232">
    <property type="term" value="F:putrescine oxidase activity"/>
    <property type="evidence" value="ECO:0007669"/>
    <property type="project" value="UniProtKB-EC"/>
</dbReference>
<proteinExistence type="inferred from homology"/>
<evidence type="ECO:0000313" key="7">
    <source>
        <dbReference type="Proteomes" id="UP000273044"/>
    </source>
</evidence>
<dbReference type="PANTHER" id="PTHR43563">
    <property type="entry name" value="AMINE OXIDASE"/>
    <property type="match status" value="1"/>
</dbReference>
<dbReference type="InterPro" id="IPR050703">
    <property type="entry name" value="Flavin_MAO"/>
</dbReference>
<dbReference type="Proteomes" id="UP000273044">
    <property type="component" value="Chromosome"/>
</dbReference>
<dbReference type="EC" id="1.4.3.10" evidence="6"/>
<evidence type="ECO:0000313" key="6">
    <source>
        <dbReference type="EMBL" id="VEH71373.1"/>
    </source>
</evidence>
<dbReference type="Gene3D" id="3.90.660.10">
    <property type="match status" value="1"/>
</dbReference>
<dbReference type="InterPro" id="IPR002937">
    <property type="entry name" value="Amino_oxidase"/>
</dbReference>
<dbReference type="RefSeq" id="WP_061787664.1">
    <property type="nucleotide sequence ID" value="NZ_CAJZDL010000143.1"/>
</dbReference>
<dbReference type="Gene3D" id="1.10.405.10">
    <property type="entry name" value="Guanine Nucleotide Dissociation Inhibitor, domain 1"/>
    <property type="match status" value="1"/>
</dbReference>
<keyword evidence="7" id="KW-1185">Reference proteome</keyword>
<reference evidence="6 7" key="1">
    <citation type="submission" date="2018-12" db="EMBL/GenBank/DDBJ databases">
        <authorList>
            <consortium name="Pathogen Informatics"/>
        </authorList>
    </citation>
    <scope>NUCLEOTIDE SEQUENCE [LARGE SCALE GENOMIC DNA]</scope>
    <source>
        <strain evidence="6 7">NCTC12967</strain>
    </source>
</reference>
<dbReference type="SUPFAM" id="SSF51905">
    <property type="entry name" value="FAD/NAD(P)-binding domain"/>
    <property type="match status" value="1"/>
</dbReference>
<comment type="cofactor">
    <cofactor evidence="1">
        <name>FAD</name>
        <dbReference type="ChEBI" id="CHEBI:57692"/>
    </cofactor>
</comment>
<dbReference type="Pfam" id="PF01593">
    <property type="entry name" value="Amino_oxidase"/>
    <property type="match status" value="1"/>
</dbReference>
<accession>A0A3S4UGX8</accession>
<feature type="binding site" evidence="4">
    <location>
        <begin position="31"/>
        <end position="32"/>
    </location>
    <ligand>
        <name>FAD</name>
        <dbReference type="ChEBI" id="CHEBI:57692"/>
    </ligand>
</feature>
<dbReference type="InterPro" id="IPR001613">
    <property type="entry name" value="Flavin_amine_oxidase"/>
</dbReference>
<sequence>MLDCAIIGAGLAGLVAARDLRNRGLGVVVLEARDRVGGRVENGVLADGQYVELGGQWIGAGHDAIFELIERYGLRTIGIPARGNLVVRVHGRLLEVPSAEDGEELTPFEVADLSQGLLRLRRLAHRLADDPAWVAANGAWLRQDLRRWMRTNLRTGGAQARFGEVYEAAFGPMIPQATLQEGLQQINSGPSLETMIANNGGLNQQRVDGGMAALCDALAADLGDVVRLGSVVTKVTHDETAVVTLASGETIEARTVVSTLPPRLAVALEYDPPLPQWRQDVAEKVTPGNVIKAYLVYETPFWRERGLSGQSSSDEGAVRVTFDTTPVGSTRGLLMGFFEGNEADSLARRPLEVRRRAFVESAVRAFGVEASEPVEYLERDWSAEQYTRGCHGAHFAPGIWTSNGPVLAAPDGCLYWAGAEYSTKFNGYMEGAVRSGEEVAATIAVALI</sequence>
<feature type="binding site" evidence="4">
    <location>
        <position position="337"/>
    </location>
    <ligand>
        <name>substrate</name>
    </ligand>
</feature>